<dbReference type="GO" id="GO:0016020">
    <property type="term" value="C:membrane"/>
    <property type="evidence" value="ECO:0007669"/>
    <property type="project" value="UniProtKB-SubCell"/>
</dbReference>
<sequence length="297" mass="31942">MPFPVVGVTRPNFLILTPICVSLGVGSTLLSGFPIAWGVLGVVLLGALMAHVSVNALNEYFDFHSGLDAKTDRTPFSGGSGTLILQPHLAPQALIIGTISLLITLACGLYLIQASGWGLLPIGLLGILIIISYTSWINRYRFMVLIASGLCFGPLMVIGTHYALTGQISIAALLLSLAPFFLVNNLLLLNQIPDIDADRSIGRSNYAISWDAPKRARLFLTFSLSAYVAIVSGVILDHLPVTALLCLLTAGLVHKIYEVIKNDTHDRDQLIASLGRNVRLTLITPSLIFLGILMETL</sequence>
<evidence type="ECO:0000256" key="6">
    <source>
        <dbReference type="ARBA" id="ARBA00022692"/>
    </source>
</evidence>
<dbReference type="InterPro" id="IPR044878">
    <property type="entry name" value="UbiA_sf"/>
</dbReference>
<keyword evidence="5" id="KW-0808">Transferase</keyword>
<dbReference type="EMBL" id="JAEPDI010000001">
    <property type="protein sequence ID" value="MCG7937766.1"/>
    <property type="molecule type" value="Genomic_DNA"/>
</dbReference>
<dbReference type="GO" id="GO:0009234">
    <property type="term" value="P:menaquinone biosynthetic process"/>
    <property type="evidence" value="ECO:0007669"/>
    <property type="project" value="UniProtKB-KW"/>
</dbReference>
<dbReference type="Pfam" id="PF01040">
    <property type="entry name" value="UbiA"/>
    <property type="match status" value="1"/>
</dbReference>
<dbReference type="GO" id="GO:0004659">
    <property type="term" value="F:prenyltransferase activity"/>
    <property type="evidence" value="ECO:0007669"/>
    <property type="project" value="InterPro"/>
</dbReference>
<name>A0A9E4K319_9GAMM</name>
<feature type="transmembrane region" description="Helical" evidence="9">
    <location>
        <begin position="93"/>
        <end position="112"/>
    </location>
</feature>
<keyword evidence="7 9" id="KW-1133">Transmembrane helix</keyword>
<evidence type="ECO:0000256" key="3">
    <source>
        <dbReference type="ARBA" id="ARBA00022428"/>
    </source>
</evidence>
<dbReference type="GO" id="GO:0042371">
    <property type="term" value="P:vitamin K biosynthetic process"/>
    <property type="evidence" value="ECO:0007669"/>
    <property type="project" value="TreeGrafter"/>
</dbReference>
<evidence type="ECO:0000256" key="4">
    <source>
        <dbReference type="ARBA" id="ARBA00022475"/>
    </source>
</evidence>
<dbReference type="AlphaFoldDB" id="A0A9E4K319"/>
<feature type="transmembrane region" description="Helical" evidence="9">
    <location>
        <begin position="12"/>
        <end position="29"/>
    </location>
</feature>
<comment type="subcellular location">
    <subcellularLocation>
        <location evidence="1">Membrane</location>
        <topology evidence="1">Multi-pass membrane protein</topology>
    </subcellularLocation>
</comment>
<feature type="transmembrane region" description="Helical" evidence="9">
    <location>
        <begin position="218"/>
        <end position="235"/>
    </location>
</feature>
<evidence type="ECO:0000313" key="10">
    <source>
        <dbReference type="EMBL" id="MCG7937766.1"/>
    </source>
</evidence>
<evidence type="ECO:0000256" key="8">
    <source>
        <dbReference type="ARBA" id="ARBA00023136"/>
    </source>
</evidence>
<dbReference type="InterPro" id="IPR026046">
    <property type="entry name" value="UBIAD1"/>
</dbReference>
<keyword evidence="3" id="KW-0474">Menaquinone biosynthesis</keyword>
<evidence type="ECO:0000256" key="1">
    <source>
        <dbReference type="ARBA" id="ARBA00004141"/>
    </source>
</evidence>
<comment type="caution">
    <text evidence="10">The sequence shown here is derived from an EMBL/GenBank/DDBJ whole genome shotgun (WGS) entry which is preliminary data.</text>
</comment>
<feature type="transmembrane region" description="Helical" evidence="9">
    <location>
        <begin position="143"/>
        <end position="164"/>
    </location>
</feature>
<organism evidence="10 11">
    <name type="scientific">Candidatus Thiodiazotropha lotti</name>
    <dbReference type="NCBI Taxonomy" id="2792787"/>
    <lineage>
        <taxon>Bacteria</taxon>
        <taxon>Pseudomonadati</taxon>
        <taxon>Pseudomonadota</taxon>
        <taxon>Gammaproteobacteria</taxon>
        <taxon>Chromatiales</taxon>
        <taxon>Sedimenticolaceae</taxon>
        <taxon>Candidatus Thiodiazotropha</taxon>
    </lineage>
</organism>
<gene>
    <name evidence="10" type="ORF">JAZ04_02745</name>
</gene>
<keyword evidence="4" id="KW-1003">Cell membrane</keyword>
<dbReference type="PANTHER" id="PTHR13929">
    <property type="entry name" value="1,4-DIHYDROXY-2-NAPHTHOATE OCTAPRENYLTRANSFERASE"/>
    <property type="match status" value="1"/>
</dbReference>
<comment type="pathway">
    <text evidence="2">Quinol/quinone metabolism; menaquinone biosynthesis.</text>
</comment>
<dbReference type="PANTHER" id="PTHR13929:SF0">
    <property type="entry name" value="UBIA PRENYLTRANSFERASE DOMAIN-CONTAINING PROTEIN 1"/>
    <property type="match status" value="1"/>
</dbReference>
<evidence type="ECO:0000256" key="7">
    <source>
        <dbReference type="ARBA" id="ARBA00022989"/>
    </source>
</evidence>
<keyword evidence="8 9" id="KW-0472">Membrane</keyword>
<dbReference type="Proteomes" id="UP000886687">
    <property type="component" value="Unassembled WGS sequence"/>
</dbReference>
<keyword evidence="6 9" id="KW-0812">Transmembrane</keyword>
<dbReference type="PIRSF" id="PIRSF005355">
    <property type="entry name" value="UBIAD1"/>
    <property type="match status" value="1"/>
</dbReference>
<feature type="transmembrane region" description="Helical" evidence="9">
    <location>
        <begin position="241"/>
        <end position="257"/>
    </location>
</feature>
<proteinExistence type="predicted"/>
<dbReference type="Gene3D" id="1.10.357.140">
    <property type="entry name" value="UbiA prenyltransferase"/>
    <property type="match status" value="1"/>
</dbReference>
<evidence type="ECO:0000313" key="11">
    <source>
        <dbReference type="Proteomes" id="UP000886687"/>
    </source>
</evidence>
<evidence type="ECO:0000256" key="2">
    <source>
        <dbReference type="ARBA" id="ARBA00004863"/>
    </source>
</evidence>
<protein>
    <submittedName>
        <fullName evidence="10">Prenyltransferase</fullName>
    </submittedName>
</protein>
<accession>A0A9E4K319</accession>
<feature type="transmembrane region" description="Helical" evidence="9">
    <location>
        <begin position="118"/>
        <end position="136"/>
    </location>
</feature>
<dbReference type="CDD" id="cd13962">
    <property type="entry name" value="PT_UbiA_UBIAD1"/>
    <property type="match status" value="1"/>
</dbReference>
<feature type="transmembrane region" description="Helical" evidence="9">
    <location>
        <begin position="170"/>
        <end position="189"/>
    </location>
</feature>
<dbReference type="InterPro" id="IPR000537">
    <property type="entry name" value="UbiA_prenyltransferase"/>
</dbReference>
<evidence type="ECO:0000256" key="9">
    <source>
        <dbReference type="SAM" id="Phobius"/>
    </source>
</evidence>
<reference evidence="10" key="1">
    <citation type="journal article" date="2021" name="Proc. Natl. Acad. Sci. U.S.A.">
        <title>Global biogeography of chemosynthetic symbionts reveals both localized and globally distributed symbiont groups. .</title>
        <authorList>
            <person name="Osvatic J.T."/>
            <person name="Wilkins L.G.E."/>
            <person name="Leibrecht L."/>
            <person name="Leray M."/>
            <person name="Zauner S."/>
            <person name="Polzin J."/>
            <person name="Camacho Y."/>
            <person name="Gros O."/>
            <person name="van Gils J.A."/>
            <person name="Eisen J.A."/>
            <person name="Petersen J.M."/>
            <person name="Yuen B."/>
        </authorList>
    </citation>
    <scope>NUCLEOTIDE SEQUENCE</scope>
    <source>
        <strain evidence="10">MAGL173</strain>
    </source>
</reference>
<feature type="transmembrane region" description="Helical" evidence="9">
    <location>
        <begin position="35"/>
        <end position="57"/>
    </location>
</feature>
<feature type="transmembrane region" description="Helical" evidence="9">
    <location>
        <begin position="278"/>
        <end position="294"/>
    </location>
</feature>
<evidence type="ECO:0000256" key="5">
    <source>
        <dbReference type="ARBA" id="ARBA00022679"/>
    </source>
</evidence>